<gene>
    <name evidence="1" type="ORF">UH38_22550</name>
</gene>
<dbReference type="Proteomes" id="UP000032452">
    <property type="component" value="Unassembled WGS sequence"/>
</dbReference>
<sequence length="409" mass="45553">MPPIDSFIANLLAMRSHYQTQINQCDRTIANAQEGLIHVNALLVDETLDNQQFATNLLQMRSYYQATLEDQKGLLSRAKEQLVHINALLAEQIAMQDRDGQTISMQASTINNNLALTEVVEPKELPVAEQSEDIPTLQGKVQAIEENQESSLDLEQISPADIPSEDQLEAGEQNQPQSSVVDELPIPEIEAPQANRGNKTQLLKTPLLPQYQHLTRSEAVEKLLQENIGTILHTDYIVRSLYGNLEPEAFKVEKQRLYETLGKGIAKGLWDKVPDQPGCYTVDIKLVDREVKPDQPASSQQAKVANEHTATGITPKSNGILKLLPAYQHLNYTQAVATVLQENAGQEMDSEKVARILYGDLEGKNLSKAKDKVGKILWTGARQKRWQSVVGKLGAYTMVLEKVPNHLRS</sequence>
<reference evidence="1 2" key="1">
    <citation type="submission" date="2015-02" db="EMBL/GenBank/DDBJ databases">
        <title>Draft genome of a novel marine cyanobacterium (Chroococcales) isolated from South Atlantic Ocean.</title>
        <authorList>
            <person name="Rigonato J."/>
            <person name="Alvarenga D.O."/>
            <person name="Branco L.H."/>
            <person name="Varani A.M."/>
            <person name="Brandini F.P."/>
            <person name="Fiore M.F."/>
        </authorList>
    </citation>
    <scope>NUCLEOTIDE SEQUENCE [LARGE SCALE GENOMIC DNA]</scope>
    <source>
        <strain evidence="1 2">CENA595</strain>
    </source>
</reference>
<keyword evidence="2" id="KW-1185">Reference proteome</keyword>
<dbReference type="AlphaFoldDB" id="A0A0D8ZQW4"/>
<protein>
    <submittedName>
        <fullName evidence="1">Uncharacterized protein</fullName>
    </submittedName>
</protein>
<name>A0A0D8ZQW4_9CYAN</name>
<dbReference type="RefSeq" id="WP_045056961.1">
    <property type="nucleotide sequence ID" value="NZ_CAWMDP010000036.1"/>
</dbReference>
<evidence type="ECO:0000313" key="2">
    <source>
        <dbReference type="Proteomes" id="UP000032452"/>
    </source>
</evidence>
<dbReference type="STRING" id="1618023.UH38_22550"/>
<comment type="caution">
    <text evidence="1">The sequence shown here is derived from an EMBL/GenBank/DDBJ whole genome shotgun (WGS) entry which is preliminary data.</text>
</comment>
<accession>A0A0D8ZQW4</accession>
<organism evidence="1 2">
    <name type="scientific">Aliterella atlantica CENA595</name>
    <dbReference type="NCBI Taxonomy" id="1618023"/>
    <lineage>
        <taxon>Bacteria</taxon>
        <taxon>Bacillati</taxon>
        <taxon>Cyanobacteriota</taxon>
        <taxon>Cyanophyceae</taxon>
        <taxon>Chroococcidiopsidales</taxon>
        <taxon>Aliterellaceae</taxon>
        <taxon>Aliterella</taxon>
    </lineage>
</organism>
<evidence type="ECO:0000313" key="1">
    <source>
        <dbReference type="EMBL" id="KJH69616.1"/>
    </source>
</evidence>
<proteinExistence type="predicted"/>
<dbReference type="OrthoDB" id="574731at2"/>
<dbReference type="EMBL" id="JYON01000037">
    <property type="protein sequence ID" value="KJH69616.1"/>
    <property type="molecule type" value="Genomic_DNA"/>
</dbReference>